<proteinExistence type="predicted"/>
<dbReference type="PROSITE" id="PS51819">
    <property type="entry name" value="VOC"/>
    <property type="match status" value="1"/>
</dbReference>
<feature type="domain" description="VOC" evidence="1">
    <location>
        <begin position="3"/>
        <end position="120"/>
    </location>
</feature>
<sequence length="125" mass="13799">MLTIDSVVLYVKDIEVSQRFYTQVLGCESTILSPTFVAINFANNITVTLKQNTDLTPVSSIIGGGSELSVVVSDLIELQQLYQSWKGQLVEFAQHPIQLSFGVNFVAIDPDGHRIRVFSPKVAEL</sequence>
<keyword evidence="3" id="KW-1185">Reference proteome</keyword>
<dbReference type="Proteomes" id="UP000269041">
    <property type="component" value="Unassembled WGS sequence"/>
</dbReference>
<dbReference type="Pfam" id="PF00903">
    <property type="entry name" value="Glyoxalase"/>
    <property type="match status" value="1"/>
</dbReference>
<dbReference type="SUPFAM" id="SSF54593">
    <property type="entry name" value="Glyoxalase/Bleomycin resistance protein/Dihydroxybiphenyl dioxygenase"/>
    <property type="match status" value="1"/>
</dbReference>
<protein>
    <submittedName>
        <fullName evidence="2">Glyoxalase</fullName>
    </submittedName>
</protein>
<evidence type="ECO:0000259" key="1">
    <source>
        <dbReference type="PROSITE" id="PS51819"/>
    </source>
</evidence>
<accession>A0A427U6Y5</accession>
<dbReference type="InterPro" id="IPR004360">
    <property type="entry name" value="Glyas_Fos-R_dOase_dom"/>
</dbReference>
<evidence type="ECO:0000313" key="2">
    <source>
        <dbReference type="EMBL" id="RSD32447.1"/>
    </source>
</evidence>
<dbReference type="PIRSF" id="PIRSF039020">
    <property type="entry name" value="EhpR"/>
    <property type="match status" value="1"/>
</dbReference>
<dbReference type="Gene3D" id="3.30.720.120">
    <property type="match status" value="1"/>
</dbReference>
<evidence type="ECO:0000313" key="3">
    <source>
        <dbReference type="Proteomes" id="UP000269041"/>
    </source>
</evidence>
<dbReference type="InterPro" id="IPR029068">
    <property type="entry name" value="Glyas_Bleomycin-R_OHBP_Dase"/>
</dbReference>
<reference evidence="2 3" key="1">
    <citation type="submission" date="2018-12" db="EMBL/GenBank/DDBJ databases">
        <title>Genomic taxonomy of the Vibrionaceae family.</title>
        <authorList>
            <person name="Gomez-Gil B."/>
            <person name="Enciso-Ibarra K."/>
        </authorList>
    </citation>
    <scope>NUCLEOTIDE SEQUENCE [LARGE SCALE GENOMIC DNA]</scope>
    <source>
        <strain evidence="2 3">CAIM 594</strain>
    </source>
</reference>
<dbReference type="EMBL" id="RSFA01000009">
    <property type="protein sequence ID" value="RSD32447.1"/>
    <property type="molecule type" value="Genomic_DNA"/>
</dbReference>
<dbReference type="OrthoDB" id="9806945at2"/>
<organism evidence="2 3">
    <name type="scientific">Vibrio pectenicida</name>
    <dbReference type="NCBI Taxonomy" id="62763"/>
    <lineage>
        <taxon>Bacteria</taxon>
        <taxon>Pseudomonadati</taxon>
        <taxon>Pseudomonadota</taxon>
        <taxon>Gammaproteobacteria</taxon>
        <taxon>Vibrionales</taxon>
        <taxon>Vibrionaceae</taxon>
        <taxon>Vibrio</taxon>
    </lineage>
</organism>
<dbReference type="AlphaFoldDB" id="A0A427U6Y5"/>
<comment type="caution">
    <text evidence="2">The sequence shown here is derived from an EMBL/GenBank/DDBJ whole genome shotgun (WGS) entry which is preliminary data.</text>
</comment>
<dbReference type="RefSeq" id="WP_125319876.1">
    <property type="nucleotide sequence ID" value="NZ_AP024890.1"/>
</dbReference>
<dbReference type="InterPro" id="IPR026275">
    <property type="entry name" value="Glyoxalase/dOase/EhpR"/>
</dbReference>
<dbReference type="InterPro" id="IPR037523">
    <property type="entry name" value="VOC_core"/>
</dbReference>
<gene>
    <name evidence="2" type="ORF">EJA03_03590</name>
</gene>
<name>A0A427U6Y5_9VIBR</name>
<dbReference type="Gene3D" id="3.30.720.110">
    <property type="match status" value="1"/>
</dbReference>